<feature type="chain" id="PRO_5002772555" evidence="11">
    <location>
        <begin position="30"/>
        <end position="1144"/>
    </location>
</feature>
<keyword evidence="11" id="KW-0732">Signal</keyword>
<evidence type="ECO:0000256" key="2">
    <source>
        <dbReference type="ARBA" id="ARBA00022448"/>
    </source>
</evidence>
<evidence type="ECO:0000256" key="7">
    <source>
        <dbReference type="ARBA" id="ARBA00023065"/>
    </source>
</evidence>
<keyword evidence="5" id="KW-0812">Transmembrane</keyword>
<dbReference type="STRING" id="452637.Oter_4280"/>
<dbReference type="Gene3D" id="2.170.130.10">
    <property type="entry name" value="TonB-dependent receptor, plug domain"/>
    <property type="match status" value="1"/>
</dbReference>
<dbReference type="SUPFAM" id="SSF56935">
    <property type="entry name" value="Porins"/>
    <property type="match status" value="1"/>
</dbReference>
<keyword evidence="10" id="KW-0998">Cell outer membrane</keyword>
<protein>
    <submittedName>
        <fullName evidence="13">TonB-dependent receptor plug</fullName>
    </submittedName>
</protein>
<dbReference type="InterPro" id="IPR039426">
    <property type="entry name" value="TonB-dep_rcpt-like"/>
</dbReference>
<keyword evidence="4" id="KW-0410">Iron transport</keyword>
<dbReference type="AlphaFoldDB" id="B1ZP64"/>
<sequence length="1144" mass="128594">MTPLQTLRSRHRFLLVPACLFGLTAIGLAQQATPAPAQPDEDVVVLSPFEVVSDTRGYYSANTMSGTRFNTRIEDLASAVTIVTKEQMNDFAMLDINDVFLYTPGTEGTGTFTDVVIDRNGSVSDNVQLNPAQANRVRGIASANVSLNNIETQNRMPIDPIIVDAIEISRGPNANVFGLGNPSGTVNQVGASANLQRDSIRFEARADDWDGYRQSVDVNQVIIKDKLAVRFSQVFNHEEWVRKPSGVDTERYNFMVKYRPFKNTTISGAYYYHHMYGNRPNALPPRDAITYWQANGRPTWDPITRLVHVNGTTMGPYGQTNGNYNGPAGTPAAALGAGWLGSADSQVFIDENGQITHWSAATGATGTNPSQTIQPNRFLAPNSREGQANNYGTGTQPLWSTVPSIADKSIYDWSSINMAAPNRIWDKAEISTVQLDQIFLNTPRQTLAGQFTFLREESERYTRNFIGISNDNGLSGQLTIDVNEKLLDGTPNPYFLRPYITTNKPRTVYSPWKWDTYRAQLAYRFDFTQNQGFSKWLGWHQLTGYDEYKYRVQRQYSYRDTFVSNNSWIPAGLYRGNQSGVSGTPAVIAAARNNFRFYVGDANGENVDYAPRSFSYGTYEYLWGNVQTGALRRESSELGLGAVTDSAGGTQNTKRILKTIGGVLQSHFWNDSIVTTVGVRRDDVYKMFGSRNNQMLNTDGLTYNYEVVDAWESTSWRHNSGDTTNYQAVVRPFKNIKFFDQMASGTGASRFFGDLLSDMSVFYNRSDSFLPEGEALDIYRNPLPDPTGEDRSFGLNFALGDKLVVRLTHYKNTAKNSRNGDANAFFQRVSRVDVPVVSTTASRFVLWNVASAYTPSAANYNRAGWLTRQYPSESEEQIRQRAATLMQLPLDHIDFLINPTTPMAATNDIEAKGTEIEISYNPTAYWTVAASFEESETRNLNISGSLTRWIDERMPVWTSIVDPEAERNADNPNGLWWKARYPSATQTAEQNFIGWIQQPFSVIRELEGQASPQFSKYKGRLSTNFRLTGVTDNKWLKRFNVGGAIRYQSKQAIGYRGVQELPAIVTELDVTRPIYDKEHYYFDVFVGYKQKLFNDKVGMELRLNVQNLQEDGKLQPVGAYPDGTIHTYRIVDPRRFILTASFDL</sequence>
<feature type="signal peptide" evidence="11">
    <location>
        <begin position="1"/>
        <end position="29"/>
    </location>
</feature>
<keyword evidence="8" id="KW-0798">TonB box</keyword>
<dbReference type="HOGENOM" id="CLU_277051_0_0_0"/>
<keyword evidence="13" id="KW-0675">Receptor</keyword>
<evidence type="ECO:0000256" key="8">
    <source>
        <dbReference type="ARBA" id="ARBA00023077"/>
    </source>
</evidence>
<keyword evidence="14" id="KW-1185">Reference proteome</keyword>
<evidence type="ECO:0000313" key="13">
    <source>
        <dbReference type="EMBL" id="ACB77553.1"/>
    </source>
</evidence>
<keyword evidence="7" id="KW-0406">Ion transport</keyword>
<dbReference type="Gene3D" id="2.40.170.20">
    <property type="entry name" value="TonB-dependent receptor, beta-barrel domain"/>
    <property type="match status" value="1"/>
</dbReference>
<evidence type="ECO:0000259" key="12">
    <source>
        <dbReference type="Pfam" id="PF07715"/>
    </source>
</evidence>
<name>B1ZP64_OPITP</name>
<accession>B1ZP64</accession>
<reference evidence="13 14" key="1">
    <citation type="journal article" date="2011" name="J. Bacteriol.">
        <title>Genome sequence of the verrucomicrobium Opitutus terrae PB90-1, an abundant inhabitant of rice paddy soil ecosystems.</title>
        <authorList>
            <person name="van Passel M.W."/>
            <person name="Kant R."/>
            <person name="Palva A."/>
            <person name="Copeland A."/>
            <person name="Lucas S."/>
            <person name="Lapidus A."/>
            <person name="Glavina del Rio T."/>
            <person name="Pitluck S."/>
            <person name="Goltsman E."/>
            <person name="Clum A."/>
            <person name="Sun H."/>
            <person name="Schmutz J."/>
            <person name="Larimer F.W."/>
            <person name="Land M.L."/>
            <person name="Hauser L."/>
            <person name="Kyrpides N."/>
            <person name="Mikhailova N."/>
            <person name="Richardson P.P."/>
            <person name="Janssen P.H."/>
            <person name="de Vos W.M."/>
            <person name="Smidt H."/>
        </authorList>
    </citation>
    <scope>NUCLEOTIDE SEQUENCE [LARGE SCALE GENOMIC DNA]</scope>
    <source>
        <strain evidence="14">DSM 11246 / JCM 15787 / PB90-1</strain>
    </source>
</reference>
<keyword evidence="2" id="KW-0813">Transport</keyword>
<evidence type="ECO:0000256" key="5">
    <source>
        <dbReference type="ARBA" id="ARBA00022692"/>
    </source>
</evidence>
<feature type="domain" description="TonB-dependent receptor plug" evidence="12">
    <location>
        <begin position="74"/>
        <end position="185"/>
    </location>
</feature>
<dbReference type="PANTHER" id="PTHR32552">
    <property type="entry name" value="FERRICHROME IRON RECEPTOR-RELATED"/>
    <property type="match status" value="1"/>
</dbReference>
<keyword evidence="6" id="KW-0408">Iron</keyword>
<evidence type="ECO:0000256" key="10">
    <source>
        <dbReference type="ARBA" id="ARBA00023237"/>
    </source>
</evidence>
<dbReference type="KEGG" id="ote:Oter_4280"/>
<dbReference type="EMBL" id="CP001032">
    <property type="protein sequence ID" value="ACB77553.1"/>
    <property type="molecule type" value="Genomic_DNA"/>
</dbReference>
<dbReference type="GO" id="GO:0009279">
    <property type="term" value="C:cell outer membrane"/>
    <property type="evidence" value="ECO:0007669"/>
    <property type="project" value="UniProtKB-SubCell"/>
</dbReference>
<dbReference type="InterPro" id="IPR036942">
    <property type="entry name" value="Beta-barrel_TonB_sf"/>
</dbReference>
<evidence type="ECO:0000256" key="11">
    <source>
        <dbReference type="SAM" id="SignalP"/>
    </source>
</evidence>
<dbReference type="InterPro" id="IPR037066">
    <property type="entry name" value="Plug_dom_sf"/>
</dbReference>
<evidence type="ECO:0000256" key="9">
    <source>
        <dbReference type="ARBA" id="ARBA00023136"/>
    </source>
</evidence>
<evidence type="ECO:0000256" key="6">
    <source>
        <dbReference type="ARBA" id="ARBA00023004"/>
    </source>
</evidence>
<dbReference type="PANTHER" id="PTHR32552:SF81">
    <property type="entry name" value="TONB-DEPENDENT OUTER MEMBRANE RECEPTOR"/>
    <property type="match status" value="1"/>
</dbReference>
<proteinExistence type="predicted"/>
<dbReference type="InterPro" id="IPR012910">
    <property type="entry name" value="Plug_dom"/>
</dbReference>
<organism evidence="13 14">
    <name type="scientific">Opitutus terrae (strain DSM 11246 / JCM 15787 / PB90-1)</name>
    <dbReference type="NCBI Taxonomy" id="452637"/>
    <lineage>
        <taxon>Bacteria</taxon>
        <taxon>Pseudomonadati</taxon>
        <taxon>Verrucomicrobiota</taxon>
        <taxon>Opitutia</taxon>
        <taxon>Opitutales</taxon>
        <taxon>Opitutaceae</taxon>
        <taxon>Opitutus</taxon>
    </lineage>
</organism>
<dbReference type="GO" id="GO:0006826">
    <property type="term" value="P:iron ion transport"/>
    <property type="evidence" value="ECO:0007669"/>
    <property type="project" value="UniProtKB-KW"/>
</dbReference>
<evidence type="ECO:0000256" key="1">
    <source>
        <dbReference type="ARBA" id="ARBA00004571"/>
    </source>
</evidence>
<dbReference type="Proteomes" id="UP000007013">
    <property type="component" value="Chromosome"/>
</dbReference>
<keyword evidence="3" id="KW-1134">Transmembrane beta strand</keyword>
<dbReference type="OrthoDB" id="174908at2"/>
<dbReference type="Pfam" id="PF07715">
    <property type="entry name" value="Plug"/>
    <property type="match status" value="1"/>
</dbReference>
<keyword evidence="9" id="KW-0472">Membrane</keyword>
<evidence type="ECO:0000313" key="14">
    <source>
        <dbReference type="Proteomes" id="UP000007013"/>
    </source>
</evidence>
<dbReference type="RefSeq" id="WP_012377080.1">
    <property type="nucleotide sequence ID" value="NC_010571.1"/>
</dbReference>
<evidence type="ECO:0000256" key="3">
    <source>
        <dbReference type="ARBA" id="ARBA00022452"/>
    </source>
</evidence>
<dbReference type="eggNOG" id="COG4773">
    <property type="taxonomic scope" value="Bacteria"/>
</dbReference>
<evidence type="ECO:0000256" key="4">
    <source>
        <dbReference type="ARBA" id="ARBA00022496"/>
    </source>
</evidence>
<comment type="subcellular location">
    <subcellularLocation>
        <location evidence="1">Cell outer membrane</location>
        <topology evidence="1">Multi-pass membrane protein</topology>
    </subcellularLocation>
</comment>
<gene>
    <name evidence="13" type="ordered locus">Oter_4280</name>
</gene>